<proteinExistence type="predicted"/>
<dbReference type="Proteomes" id="UP000679629">
    <property type="component" value="Chromosome"/>
</dbReference>
<reference evidence="3" key="1">
    <citation type="submission" date="2021-05" db="EMBL/GenBank/DDBJ databases">
        <title>Direct Submission.</title>
        <authorList>
            <person name="Li K."/>
            <person name="Gao J."/>
        </authorList>
    </citation>
    <scope>NUCLEOTIDE SEQUENCE [LARGE SCALE GENOMIC DNA]</scope>
    <source>
        <strain evidence="3">MG62</strain>
    </source>
</reference>
<dbReference type="EMBL" id="CP075896">
    <property type="protein sequence ID" value="QWB27326.1"/>
    <property type="molecule type" value="Genomic_DNA"/>
</dbReference>
<protein>
    <submittedName>
        <fullName evidence="2">5'-nucleotidase</fullName>
    </submittedName>
</protein>
<gene>
    <name evidence="2" type="ORF">KJK29_34615</name>
</gene>
<dbReference type="RefSeq" id="WP_215123121.1">
    <property type="nucleotide sequence ID" value="NZ_CP075896.1"/>
</dbReference>
<evidence type="ECO:0000313" key="2">
    <source>
        <dbReference type="EMBL" id="QWB27326.1"/>
    </source>
</evidence>
<feature type="region of interest" description="Disordered" evidence="1">
    <location>
        <begin position="310"/>
        <end position="341"/>
    </location>
</feature>
<dbReference type="PANTHER" id="PTHR31367">
    <property type="entry name" value="CYTOSOLIC 5'-NUCLEOTIDASE 1 FAMILY MEMBER"/>
    <property type="match status" value="1"/>
</dbReference>
<dbReference type="PANTHER" id="PTHR31367:SF5">
    <property type="entry name" value="CYTOSOLIC 5'-NUCLEOTIDASE 1A"/>
    <property type="match status" value="1"/>
</dbReference>
<dbReference type="InterPro" id="IPR010394">
    <property type="entry name" value="5-nucleotidase"/>
</dbReference>
<evidence type="ECO:0000313" key="3">
    <source>
        <dbReference type="Proteomes" id="UP000679629"/>
    </source>
</evidence>
<evidence type="ECO:0000256" key="1">
    <source>
        <dbReference type="SAM" id="MobiDB-lite"/>
    </source>
</evidence>
<feature type="compositionally biased region" description="Low complexity" evidence="1">
    <location>
        <begin position="310"/>
        <end position="322"/>
    </location>
</feature>
<dbReference type="Pfam" id="PF06189">
    <property type="entry name" value="5-nucleotidase"/>
    <property type="match status" value="1"/>
</dbReference>
<name>A0ABX8G1V2_9ACTN</name>
<sequence>MPPYSLENRLVIGIASSALFDLAESDGVFREEGEEGYRVYQRANLGNTLQPGVAFPFIRRILSLNDLNPEGDPLVEVIILSRNDPDTGLRVMRSIESHGLPISRAVFMQGRAPYKFMRALHMSLFLSADEGDVREAVAAGLPAGRVLGSAVADDPEDRDLRIAFDFDGVLAGDESERVFQQGGMEGFRAHETMNVATPHDAGPLRDFLREINTLQRREEERRREDEDYEIRVHVSIITARSAPAHERAILSLENWGVTVNDAFFLGGIDKSSIMDVLRPHIFFDDQKLHLEGTSRTTPSVHIPFGVVNQGESGQEVSGQGESPTIPRSRSTASRIPPAPST</sequence>
<accession>A0ABX8G1V2</accession>
<organism evidence="2 3">
    <name type="scientific">Streptomyces koelreuteriae</name>
    <dbReference type="NCBI Taxonomy" id="2838015"/>
    <lineage>
        <taxon>Bacteria</taxon>
        <taxon>Bacillati</taxon>
        <taxon>Actinomycetota</taxon>
        <taxon>Actinomycetes</taxon>
        <taxon>Kitasatosporales</taxon>
        <taxon>Streptomycetaceae</taxon>
        <taxon>Streptomyces</taxon>
    </lineage>
</organism>
<keyword evidence="3" id="KW-1185">Reference proteome</keyword>